<organism evidence="2 3">
    <name type="scientific">Aplysia californica</name>
    <name type="common">California sea hare</name>
    <dbReference type="NCBI Taxonomy" id="6500"/>
    <lineage>
        <taxon>Eukaryota</taxon>
        <taxon>Metazoa</taxon>
        <taxon>Spiralia</taxon>
        <taxon>Lophotrochozoa</taxon>
        <taxon>Mollusca</taxon>
        <taxon>Gastropoda</taxon>
        <taxon>Heterobranchia</taxon>
        <taxon>Euthyneura</taxon>
        <taxon>Tectipleura</taxon>
        <taxon>Aplysiida</taxon>
        <taxon>Aplysioidea</taxon>
        <taxon>Aplysiidae</taxon>
        <taxon>Aplysia</taxon>
    </lineage>
</organism>
<dbReference type="PANTHER" id="PTHR46830">
    <property type="entry name" value="TRANSFERASE, PUTATIVE-RELATED"/>
    <property type="match status" value="1"/>
</dbReference>
<dbReference type="PANTHER" id="PTHR46830:SF1">
    <property type="entry name" value="ALPHA-1,4-N-ACETYLGLUCOSAMINYLTRANSFERASE"/>
    <property type="match status" value="1"/>
</dbReference>
<name>A0ABM0KAR9_APLCA</name>
<dbReference type="Gene3D" id="3.90.550.20">
    <property type="match status" value="1"/>
</dbReference>
<keyword evidence="1" id="KW-1133">Transmembrane helix</keyword>
<feature type="non-terminal residue" evidence="3">
    <location>
        <position position="423"/>
    </location>
</feature>
<dbReference type="GeneID" id="101845524"/>
<proteinExistence type="predicted"/>
<dbReference type="Pfam" id="PF04488">
    <property type="entry name" value="Gly_transf_sug"/>
    <property type="match status" value="1"/>
</dbReference>
<dbReference type="RefSeq" id="XP_005113062.2">
    <property type="nucleotide sequence ID" value="XM_005113005.3"/>
</dbReference>
<feature type="transmembrane region" description="Helical" evidence="1">
    <location>
        <begin position="20"/>
        <end position="40"/>
    </location>
</feature>
<dbReference type="SUPFAM" id="SSF53448">
    <property type="entry name" value="Nucleotide-diphospho-sugar transferases"/>
    <property type="match status" value="1"/>
</dbReference>
<evidence type="ECO:0000313" key="2">
    <source>
        <dbReference type="Proteomes" id="UP000694888"/>
    </source>
</evidence>
<dbReference type="InterPro" id="IPR029044">
    <property type="entry name" value="Nucleotide-diphossugar_trans"/>
</dbReference>
<dbReference type="InterPro" id="IPR007577">
    <property type="entry name" value="GlycoTrfase_DXD_sugar-bd_CS"/>
</dbReference>
<evidence type="ECO:0000256" key="1">
    <source>
        <dbReference type="SAM" id="Phobius"/>
    </source>
</evidence>
<gene>
    <name evidence="3" type="primary">LOC101845524</name>
</gene>
<keyword evidence="2" id="KW-1185">Reference proteome</keyword>
<sequence length="423" mass="47471">MDLSVEHIRGVKGILCGTSIRKVATFLAVFCSVGLFLNYVGNNYYFMNVRLDDMKYLPTVGSNIPANTNPVVGRIVVNTKATVLQQLKKNHTNATAPKVKKPYEKYLLSVYPGSQKCLPPPEGNPDLPKRIISDPTFTCKDGVVNNITEAEKATKQRQQTFISCGADGSTSTSEVRWVPFNETLQTFRSDAERACLRLYVQQHCYDWRPVPDVIHLLWYGSTDLDFKTVIGLYSIFTIARPRLVILHGNAVPVDPMWDAILPVATNLVHVHKEPQTSVNGKKIKNVQNQADIGRIEILIEYGGIYLDSDMAIIQKLDIFRDAQFAANKAGSNSNLANGIMIAVPNQELLKHWLGLWQTYDGVSWGSHSVLLITKLAKQQPDKISALGPIFIKFGFNDVRQFYKENCSFGESYAAHIYRRDFPK</sequence>
<evidence type="ECO:0000313" key="3">
    <source>
        <dbReference type="RefSeq" id="XP_005113062.2"/>
    </source>
</evidence>
<reference evidence="3" key="1">
    <citation type="submission" date="2025-08" db="UniProtKB">
        <authorList>
            <consortium name="RefSeq"/>
        </authorList>
    </citation>
    <scope>IDENTIFICATION</scope>
</reference>
<dbReference type="Proteomes" id="UP000694888">
    <property type="component" value="Unplaced"/>
</dbReference>
<protein>
    <submittedName>
        <fullName evidence="3">Uncharacterized protein LOC101845524</fullName>
    </submittedName>
</protein>
<keyword evidence="1" id="KW-0812">Transmembrane</keyword>
<keyword evidence="1" id="KW-0472">Membrane</keyword>
<accession>A0ABM0KAR9</accession>